<feature type="domain" description="DUF4143" evidence="1">
    <location>
        <begin position="22"/>
        <end position="147"/>
    </location>
</feature>
<organism evidence="2 3">
    <name type="scientific">Emergencia timonensis</name>
    <dbReference type="NCBI Taxonomy" id="1776384"/>
    <lineage>
        <taxon>Bacteria</taxon>
        <taxon>Bacillati</taxon>
        <taxon>Bacillota</taxon>
        <taxon>Clostridia</taxon>
        <taxon>Peptostreptococcales</taxon>
        <taxon>Anaerovoracaceae</taxon>
        <taxon>Emergencia</taxon>
    </lineage>
</organism>
<protein>
    <submittedName>
        <fullName evidence="2">DUF4143 domain-containing protein</fullName>
    </submittedName>
</protein>
<dbReference type="Proteomes" id="UP000284841">
    <property type="component" value="Unassembled WGS sequence"/>
</dbReference>
<keyword evidence="3" id="KW-1185">Reference proteome</keyword>
<accession>A0A415DVZ4</accession>
<proteinExistence type="predicted"/>
<name>A0A415DVZ4_9FIRM</name>
<evidence type="ECO:0000313" key="2">
    <source>
        <dbReference type="EMBL" id="RHJ84633.1"/>
    </source>
</evidence>
<evidence type="ECO:0000259" key="1">
    <source>
        <dbReference type="Pfam" id="PF13635"/>
    </source>
</evidence>
<gene>
    <name evidence="2" type="ORF">DW099_16805</name>
</gene>
<sequence length="186" mass="21018">MRRKIYENLLQWKKRNGKSALLVQGARFDEYKDAMFWLSDAMIVNNCYNSTEPNIGLSLNLDRTLLKCCMGDTGLLISHAFSENGEVSSEIYKKLLFDNLEVNMGMIVENVVAQMLTANGHKLYFYSNPSRDDASSRMEVDFLIAKSRISNRHNISPIEACPPKITPSSRVRSFTYSISIISSCAA</sequence>
<dbReference type="STRING" id="1776384.GCA_900086585_01373"/>
<dbReference type="AlphaFoldDB" id="A0A415DVZ4"/>
<dbReference type="OrthoDB" id="9801806at2"/>
<dbReference type="Pfam" id="PF13635">
    <property type="entry name" value="DUF4143"/>
    <property type="match status" value="1"/>
</dbReference>
<evidence type="ECO:0000313" key="3">
    <source>
        <dbReference type="Proteomes" id="UP000284841"/>
    </source>
</evidence>
<dbReference type="EMBL" id="QRMS01000006">
    <property type="protein sequence ID" value="RHJ84633.1"/>
    <property type="molecule type" value="Genomic_DNA"/>
</dbReference>
<dbReference type="InterPro" id="IPR025420">
    <property type="entry name" value="DUF4143"/>
</dbReference>
<reference evidence="2 3" key="1">
    <citation type="submission" date="2018-08" db="EMBL/GenBank/DDBJ databases">
        <title>A genome reference for cultivated species of the human gut microbiota.</title>
        <authorList>
            <person name="Zou Y."/>
            <person name="Xue W."/>
            <person name="Luo G."/>
        </authorList>
    </citation>
    <scope>NUCLEOTIDE SEQUENCE [LARGE SCALE GENOMIC DNA]</scope>
    <source>
        <strain evidence="2 3">AM07-24</strain>
    </source>
</reference>
<comment type="caution">
    <text evidence="2">The sequence shown here is derived from an EMBL/GenBank/DDBJ whole genome shotgun (WGS) entry which is preliminary data.</text>
</comment>
<dbReference type="RefSeq" id="WP_118336449.1">
    <property type="nucleotide sequence ID" value="NZ_AP025567.1"/>
</dbReference>